<evidence type="ECO:0000313" key="2">
    <source>
        <dbReference type="EMBL" id="PIO70942.1"/>
    </source>
</evidence>
<proteinExistence type="predicted"/>
<dbReference type="Proteomes" id="UP000230423">
    <property type="component" value="Unassembled WGS sequence"/>
</dbReference>
<dbReference type="EMBL" id="KZ346106">
    <property type="protein sequence ID" value="PIO70942.1"/>
    <property type="molecule type" value="Genomic_DNA"/>
</dbReference>
<organism evidence="2 3">
    <name type="scientific">Teladorsagia circumcincta</name>
    <name type="common">Brown stomach worm</name>
    <name type="synonym">Ostertagia circumcincta</name>
    <dbReference type="NCBI Taxonomy" id="45464"/>
    <lineage>
        <taxon>Eukaryota</taxon>
        <taxon>Metazoa</taxon>
        <taxon>Ecdysozoa</taxon>
        <taxon>Nematoda</taxon>
        <taxon>Chromadorea</taxon>
        <taxon>Rhabditida</taxon>
        <taxon>Rhabditina</taxon>
        <taxon>Rhabditomorpha</taxon>
        <taxon>Strongyloidea</taxon>
        <taxon>Trichostrongylidae</taxon>
        <taxon>Teladorsagia</taxon>
    </lineage>
</organism>
<dbReference type="InterPro" id="IPR045520">
    <property type="entry name" value="GPAT/DHAPAT_C"/>
</dbReference>
<keyword evidence="3" id="KW-1185">Reference proteome</keyword>
<accession>A0A2G9UMI3</accession>
<evidence type="ECO:0000259" key="1">
    <source>
        <dbReference type="Pfam" id="PF19277"/>
    </source>
</evidence>
<name>A0A2G9UMI3_TELCI</name>
<reference evidence="2 3" key="1">
    <citation type="submission" date="2015-09" db="EMBL/GenBank/DDBJ databases">
        <title>Draft genome of the parasitic nematode Teladorsagia circumcincta isolate WARC Sus (inbred).</title>
        <authorList>
            <person name="Mitreva M."/>
        </authorList>
    </citation>
    <scope>NUCLEOTIDE SEQUENCE [LARGE SCALE GENOMIC DNA]</scope>
    <source>
        <strain evidence="2 3">S</strain>
    </source>
</reference>
<dbReference type="OrthoDB" id="5962536at2759"/>
<feature type="domain" description="GPAT/DHAPAT C-terminal" evidence="1">
    <location>
        <begin position="106"/>
        <end position="210"/>
    </location>
</feature>
<protein>
    <recommendedName>
        <fullName evidence="1">GPAT/DHAPAT C-terminal domain-containing protein</fullName>
    </recommendedName>
</protein>
<gene>
    <name evidence="2" type="ORF">TELCIR_07173</name>
</gene>
<dbReference type="AlphaFoldDB" id="A0A2G9UMI3"/>
<evidence type="ECO:0000313" key="3">
    <source>
        <dbReference type="Proteomes" id="UP000230423"/>
    </source>
</evidence>
<dbReference type="Pfam" id="PF19277">
    <property type="entry name" value="GPAT_C"/>
    <property type="match status" value="1"/>
</dbReference>
<sequence length="281" mass="31021">MLGAVPLVYYCALRYSPTSYGRGQPQPSPISLLSRLLGCLLRVCAQPVAARSTRQRGVMLPVIKEEAPLRLAIERGILITSKLFCCFLTVRKRRACGVSDEQAQTKMALYYVQSIGKSIDRHIDTDSDEDCIYPIITHRQLVNLAYNKNALVPLFALRSAIGLSMISRQAGQHLFEEIVEDVALICDWMQFEVIFCKPCEDLKAVIAVALGRSGVSHVQHGELSMHGDEEDLYVGGDAPQLQCDGFFPVSAARSTFVICSISAMFKKPASVEKYCIGRSIA</sequence>